<protein>
    <submittedName>
        <fullName evidence="2">Uncharacterized protein</fullName>
    </submittedName>
</protein>
<proteinExistence type="predicted"/>
<organism evidence="1 2">
    <name type="scientific">Romanomermis culicivorax</name>
    <name type="common">Nematode worm</name>
    <dbReference type="NCBI Taxonomy" id="13658"/>
    <lineage>
        <taxon>Eukaryota</taxon>
        <taxon>Metazoa</taxon>
        <taxon>Ecdysozoa</taxon>
        <taxon>Nematoda</taxon>
        <taxon>Enoplea</taxon>
        <taxon>Dorylaimia</taxon>
        <taxon>Mermithida</taxon>
        <taxon>Mermithoidea</taxon>
        <taxon>Mermithidae</taxon>
        <taxon>Romanomermis</taxon>
    </lineage>
</organism>
<accession>A0A915JLP2</accession>
<dbReference type="Proteomes" id="UP000887565">
    <property type="component" value="Unplaced"/>
</dbReference>
<dbReference type="WBParaSite" id="nRc.2.0.1.t27002-RA">
    <property type="protein sequence ID" value="nRc.2.0.1.t27002-RA"/>
    <property type="gene ID" value="nRc.2.0.1.g27002"/>
</dbReference>
<sequence>MRDIAQRLAIGDSQGQIFQVEIRLTNRRIVQKNRRTTRRFDQFVTIVGGGRCRRTRRRRTSDCRRMIFSKIQLERSPSGSLSLICCKLLDVSSRVHVDDISSISRDA</sequence>
<reference evidence="2" key="1">
    <citation type="submission" date="2022-11" db="UniProtKB">
        <authorList>
            <consortium name="WormBaseParasite"/>
        </authorList>
    </citation>
    <scope>IDENTIFICATION</scope>
</reference>
<keyword evidence="1" id="KW-1185">Reference proteome</keyword>
<evidence type="ECO:0000313" key="2">
    <source>
        <dbReference type="WBParaSite" id="nRc.2.0.1.t27002-RA"/>
    </source>
</evidence>
<evidence type="ECO:0000313" key="1">
    <source>
        <dbReference type="Proteomes" id="UP000887565"/>
    </source>
</evidence>
<dbReference type="AlphaFoldDB" id="A0A915JLP2"/>
<name>A0A915JLP2_ROMCU</name>